<dbReference type="SUPFAM" id="SSF56112">
    <property type="entry name" value="Protein kinase-like (PK-like)"/>
    <property type="match status" value="1"/>
</dbReference>
<dbReference type="GO" id="GO:0005737">
    <property type="term" value="C:cytoplasm"/>
    <property type="evidence" value="ECO:0007669"/>
    <property type="project" value="TreeGrafter"/>
</dbReference>
<feature type="compositionally biased region" description="Polar residues" evidence="12">
    <location>
        <begin position="1497"/>
        <end position="1509"/>
    </location>
</feature>
<comment type="similarity">
    <text evidence="1">Belongs to the protein kinase superfamily. CAMK Ser/Thr protein kinase family. NIM1 subfamily.</text>
</comment>
<dbReference type="InterPro" id="IPR008271">
    <property type="entry name" value="Ser/Thr_kinase_AS"/>
</dbReference>
<dbReference type="InterPro" id="IPR028375">
    <property type="entry name" value="KA1/Ssp2_C"/>
</dbReference>
<comment type="catalytic activity">
    <reaction evidence="10">
        <text>L-seryl-[protein] + ATP = O-phospho-L-seryl-[protein] + ADP + H(+)</text>
        <dbReference type="Rhea" id="RHEA:17989"/>
        <dbReference type="Rhea" id="RHEA-COMP:9863"/>
        <dbReference type="Rhea" id="RHEA-COMP:11604"/>
        <dbReference type="ChEBI" id="CHEBI:15378"/>
        <dbReference type="ChEBI" id="CHEBI:29999"/>
        <dbReference type="ChEBI" id="CHEBI:30616"/>
        <dbReference type="ChEBI" id="CHEBI:83421"/>
        <dbReference type="ChEBI" id="CHEBI:456216"/>
        <dbReference type="EC" id="2.7.11.1"/>
    </reaction>
</comment>
<feature type="region of interest" description="Disordered" evidence="12">
    <location>
        <begin position="1452"/>
        <end position="1510"/>
    </location>
</feature>
<organism evidence="15 16">
    <name type="scientific">Mycoemilia scoparia</name>
    <dbReference type="NCBI Taxonomy" id="417184"/>
    <lineage>
        <taxon>Eukaryota</taxon>
        <taxon>Fungi</taxon>
        <taxon>Fungi incertae sedis</taxon>
        <taxon>Zoopagomycota</taxon>
        <taxon>Kickxellomycotina</taxon>
        <taxon>Kickxellomycetes</taxon>
        <taxon>Kickxellales</taxon>
        <taxon>Kickxellaceae</taxon>
        <taxon>Mycoemilia</taxon>
    </lineage>
</organism>
<feature type="region of interest" description="Disordered" evidence="12">
    <location>
        <begin position="1"/>
        <end position="153"/>
    </location>
</feature>
<feature type="compositionally biased region" description="Basic and acidic residues" evidence="12">
    <location>
        <begin position="1110"/>
        <end position="1119"/>
    </location>
</feature>
<evidence type="ECO:0000256" key="10">
    <source>
        <dbReference type="ARBA" id="ARBA00048679"/>
    </source>
</evidence>
<dbReference type="InterPro" id="IPR017441">
    <property type="entry name" value="Protein_kinase_ATP_BS"/>
</dbReference>
<feature type="region of interest" description="Disordered" evidence="12">
    <location>
        <begin position="866"/>
        <end position="972"/>
    </location>
</feature>
<feature type="compositionally biased region" description="Basic and acidic residues" evidence="12">
    <location>
        <begin position="1149"/>
        <end position="1170"/>
    </location>
</feature>
<evidence type="ECO:0000256" key="2">
    <source>
        <dbReference type="ARBA" id="ARBA00012513"/>
    </source>
</evidence>
<dbReference type="PROSITE" id="PS00107">
    <property type="entry name" value="PROTEIN_KINASE_ATP"/>
    <property type="match status" value="1"/>
</dbReference>
<comment type="similarity">
    <text evidence="8">Belongs to the protein kinase superfamily. CAMK Ser/Thr protein kinase family. Smok subfamily.</text>
</comment>
<feature type="compositionally biased region" description="Polar residues" evidence="12">
    <location>
        <begin position="1541"/>
        <end position="1552"/>
    </location>
</feature>
<feature type="compositionally biased region" description="Polar residues" evidence="12">
    <location>
        <begin position="879"/>
        <end position="935"/>
    </location>
</feature>
<dbReference type="Gene3D" id="1.10.510.10">
    <property type="entry name" value="Transferase(Phosphotransferase) domain 1"/>
    <property type="match status" value="1"/>
</dbReference>
<dbReference type="PROSITE" id="PS50011">
    <property type="entry name" value="PROTEIN_KINASE_DOM"/>
    <property type="match status" value="1"/>
</dbReference>
<feature type="region of interest" description="Disordered" evidence="12">
    <location>
        <begin position="1711"/>
        <end position="1864"/>
    </location>
</feature>
<protein>
    <recommendedName>
        <fullName evidence="2">non-specific serine/threonine protein kinase</fullName>
        <ecNumber evidence="2">2.7.11.1</ecNumber>
    </recommendedName>
</protein>
<evidence type="ECO:0000259" key="14">
    <source>
        <dbReference type="PROSITE" id="PS50032"/>
    </source>
</evidence>
<feature type="compositionally biased region" description="Polar residues" evidence="12">
    <location>
        <begin position="1635"/>
        <end position="1647"/>
    </location>
</feature>
<feature type="region of interest" description="Disordered" evidence="12">
    <location>
        <begin position="1098"/>
        <end position="1229"/>
    </location>
</feature>
<dbReference type="InterPro" id="IPR001772">
    <property type="entry name" value="KA1_dom"/>
</dbReference>
<proteinExistence type="inferred from homology"/>
<dbReference type="GO" id="GO:0004674">
    <property type="term" value="F:protein serine/threonine kinase activity"/>
    <property type="evidence" value="ECO:0007669"/>
    <property type="project" value="UniProtKB-KW"/>
</dbReference>
<feature type="compositionally biased region" description="Basic and acidic residues" evidence="12">
    <location>
        <begin position="936"/>
        <end position="951"/>
    </location>
</feature>
<evidence type="ECO:0000256" key="1">
    <source>
        <dbReference type="ARBA" id="ARBA00010791"/>
    </source>
</evidence>
<feature type="compositionally biased region" description="Polar residues" evidence="12">
    <location>
        <begin position="1803"/>
        <end position="1824"/>
    </location>
</feature>
<dbReference type="InterPro" id="IPR011009">
    <property type="entry name" value="Kinase-like_dom_sf"/>
</dbReference>
<dbReference type="OrthoDB" id="193931at2759"/>
<feature type="compositionally biased region" description="Polar residues" evidence="12">
    <location>
        <begin position="1470"/>
        <end position="1487"/>
    </location>
</feature>
<evidence type="ECO:0000313" key="16">
    <source>
        <dbReference type="Proteomes" id="UP001150538"/>
    </source>
</evidence>
<evidence type="ECO:0000256" key="11">
    <source>
        <dbReference type="PROSITE-ProRule" id="PRU10141"/>
    </source>
</evidence>
<dbReference type="PANTHER" id="PTHR24346:SF82">
    <property type="entry name" value="KP78A-RELATED"/>
    <property type="match status" value="1"/>
</dbReference>
<keyword evidence="16" id="KW-1185">Reference proteome</keyword>
<comment type="catalytic activity">
    <reaction evidence="9">
        <text>L-threonyl-[protein] + ATP = O-phospho-L-threonyl-[protein] + ADP + H(+)</text>
        <dbReference type="Rhea" id="RHEA:46608"/>
        <dbReference type="Rhea" id="RHEA-COMP:11060"/>
        <dbReference type="Rhea" id="RHEA-COMP:11605"/>
        <dbReference type="ChEBI" id="CHEBI:15378"/>
        <dbReference type="ChEBI" id="CHEBI:30013"/>
        <dbReference type="ChEBI" id="CHEBI:30616"/>
        <dbReference type="ChEBI" id="CHEBI:61977"/>
        <dbReference type="ChEBI" id="CHEBI:456216"/>
        <dbReference type="EC" id="2.7.11.1"/>
    </reaction>
</comment>
<name>A0A9W8A3T8_9FUNG</name>
<feature type="compositionally biased region" description="Polar residues" evidence="12">
    <location>
        <begin position="1189"/>
        <end position="1201"/>
    </location>
</feature>
<feature type="compositionally biased region" description="Polar residues" evidence="12">
    <location>
        <begin position="1843"/>
        <end position="1857"/>
    </location>
</feature>
<feature type="domain" description="KA1" evidence="14">
    <location>
        <begin position="1869"/>
        <end position="1918"/>
    </location>
</feature>
<dbReference type="PANTHER" id="PTHR24346">
    <property type="entry name" value="MAP/MICROTUBULE AFFINITY-REGULATING KINASE"/>
    <property type="match status" value="1"/>
</dbReference>
<evidence type="ECO:0000256" key="5">
    <source>
        <dbReference type="ARBA" id="ARBA00022741"/>
    </source>
</evidence>
<gene>
    <name evidence="15" type="primary">KIN2_1</name>
    <name evidence="15" type="ORF">H4219_000037</name>
</gene>
<comment type="caution">
    <text evidence="15">The sequence shown here is derived from an EMBL/GenBank/DDBJ whole genome shotgun (WGS) entry which is preliminary data.</text>
</comment>
<keyword evidence="3" id="KW-0723">Serine/threonine-protein kinase</keyword>
<feature type="compositionally biased region" description="Basic and acidic residues" evidence="12">
    <location>
        <begin position="1575"/>
        <end position="1584"/>
    </location>
</feature>
<keyword evidence="7 11" id="KW-0067">ATP-binding</keyword>
<evidence type="ECO:0000256" key="7">
    <source>
        <dbReference type="ARBA" id="ARBA00022840"/>
    </source>
</evidence>
<feature type="compositionally biased region" description="Polar residues" evidence="12">
    <location>
        <begin position="11"/>
        <end position="20"/>
    </location>
</feature>
<dbReference type="Pfam" id="PF02149">
    <property type="entry name" value="KA1"/>
    <property type="match status" value="1"/>
</dbReference>
<dbReference type="GO" id="GO:0035556">
    <property type="term" value="P:intracellular signal transduction"/>
    <property type="evidence" value="ECO:0007669"/>
    <property type="project" value="TreeGrafter"/>
</dbReference>
<evidence type="ECO:0000259" key="13">
    <source>
        <dbReference type="PROSITE" id="PS50011"/>
    </source>
</evidence>
<evidence type="ECO:0000256" key="4">
    <source>
        <dbReference type="ARBA" id="ARBA00022679"/>
    </source>
</evidence>
<dbReference type="PROSITE" id="PS50032">
    <property type="entry name" value="KA1"/>
    <property type="match status" value="1"/>
</dbReference>
<feature type="region of interest" description="Disordered" evidence="12">
    <location>
        <begin position="1329"/>
        <end position="1361"/>
    </location>
</feature>
<dbReference type="Gene3D" id="3.30.200.20">
    <property type="entry name" value="Phosphorylase Kinase, domain 1"/>
    <property type="match status" value="1"/>
</dbReference>
<keyword evidence="5 11" id="KW-0547">Nucleotide-binding</keyword>
<dbReference type="SUPFAM" id="SSF103243">
    <property type="entry name" value="KA1-like"/>
    <property type="match status" value="1"/>
</dbReference>
<evidence type="ECO:0000256" key="12">
    <source>
        <dbReference type="SAM" id="MobiDB-lite"/>
    </source>
</evidence>
<evidence type="ECO:0000313" key="15">
    <source>
        <dbReference type="EMBL" id="KAJ1922175.1"/>
    </source>
</evidence>
<keyword evidence="4 15" id="KW-0808">Transferase</keyword>
<dbReference type="EMBL" id="JANBPU010000001">
    <property type="protein sequence ID" value="KAJ1922175.1"/>
    <property type="molecule type" value="Genomic_DNA"/>
</dbReference>
<feature type="region of interest" description="Disordered" evidence="12">
    <location>
        <begin position="781"/>
        <end position="853"/>
    </location>
</feature>
<dbReference type="SMART" id="SM00220">
    <property type="entry name" value="S_TKc"/>
    <property type="match status" value="1"/>
</dbReference>
<feature type="region of interest" description="Disordered" evidence="12">
    <location>
        <begin position="699"/>
        <end position="720"/>
    </location>
</feature>
<dbReference type="Gene3D" id="3.30.310.80">
    <property type="entry name" value="Kinase associated domain 1, KA1"/>
    <property type="match status" value="2"/>
</dbReference>
<evidence type="ECO:0000256" key="8">
    <source>
        <dbReference type="ARBA" id="ARBA00038181"/>
    </source>
</evidence>
<feature type="region of interest" description="Disordered" evidence="12">
    <location>
        <begin position="994"/>
        <end position="1045"/>
    </location>
</feature>
<dbReference type="FunFam" id="1.10.510.10:FF:000002">
    <property type="entry name" value="Non-specific serine/threonine protein kinase"/>
    <property type="match status" value="1"/>
</dbReference>
<feature type="compositionally biased region" description="Polar residues" evidence="12">
    <location>
        <begin position="1746"/>
        <end position="1761"/>
    </location>
</feature>
<dbReference type="Proteomes" id="UP001150538">
    <property type="component" value="Unassembled WGS sequence"/>
</dbReference>
<feature type="compositionally biased region" description="Basic and acidic residues" evidence="12">
    <location>
        <begin position="1595"/>
        <end position="1613"/>
    </location>
</feature>
<dbReference type="InterPro" id="IPR000719">
    <property type="entry name" value="Prot_kinase_dom"/>
</dbReference>
<feature type="compositionally biased region" description="Polar residues" evidence="12">
    <location>
        <begin position="1132"/>
        <end position="1148"/>
    </location>
</feature>
<feature type="compositionally biased region" description="Low complexity" evidence="12">
    <location>
        <begin position="1207"/>
        <end position="1220"/>
    </location>
</feature>
<feature type="compositionally biased region" description="Polar residues" evidence="12">
    <location>
        <begin position="781"/>
        <end position="812"/>
    </location>
</feature>
<feature type="binding site" evidence="11">
    <location>
        <position position="187"/>
    </location>
    <ligand>
        <name>ATP</name>
        <dbReference type="ChEBI" id="CHEBI:30616"/>
    </ligand>
</feature>
<feature type="compositionally biased region" description="Basic residues" evidence="12">
    <location>
        <begin position="1729"/>
        <end position="1743"/>
    </location>
</feature>
<reference evidence="15" key="1">
    <citation type="submission" date="2022-07" db="EMBL/GenBank/DDBJ databases">
        <title>Phylogenomic reconstructions and comparative analyses of Kickxellomycotina fungi.</title>
        <authorList>
            <person name="Reynolds N.K."/>
            <person name="Stajich J.E."/>
            <person name="Barry K."/>
            <person name="Grigoriev I.V."/>
            <person name="Crous P."/>
            <person name="Smith M.E."/>
        </authorList>
    </citation>
    <scope>NUCLEOTIDE SEQUENCE</scope>
    <source>
        <strain evidence="15">NBRC 100468</strain>
    </source>
</reference>
<accession>A0A9W8A3T8</accession>
<dbReference type="PROSITE" id="PS00108">
    <property type="entry name" value="PROTEIN_KINASE_ST"/>
    <property type="match status" value="1"/>
</dbReference>
<dbReference type="GO" id="GO:0005524">
    <property type="term" value="F:ATP binding"/>
    <property type="evidence" value="ECO:0007669"/>
    <property type="project" value="UniProtKB-UniRule"/>
</dbReference>
<evidence type="ECO:0000256" key="6">
    <source>
        <dbReference type="ARBA" id="ARBA00022777"/>
    </source>
</evidence>
<evidence type="ECO:0000256" key="9">
    <source>
        <dbReference type="ARBA" id="ARBA00047899"/>
    </source>
</evidence>
<sequence>MTPPQGYRTMASPSIPTNYDPSGWQADGMYIDGSKDIQGRHSTSAGQGGNQNGVVLNRDQSGYRGQAVPTGVPRGYTEGQVPTGGTNAPRAPPARVPLTQSYGPHRDGAPAHKATGYTPPTSSWQTGSQPSRRPQDGSVPIAGHPPNPGRQRRMVGSYQLAKTIGAGSMGKVKLALDTRSNERVAAKIIPRHQPDIPISFPNDNEITPSTNPVLYSTDDQGQSKRLYPGDPEYNSTALKYYMEIFAAQKKVIPHSAPPAPRERWTTKDRERRENKDVRVLREIAINRLLFHPNICVLRDVIVHPNHYYIFQELVSGGQMLDYIISHGRLKEKHARKFARQIASAIDYCHKNSIVHRDLKIENILISSTGNIKIIDFGLSNLFSPRSTLSTFCGSLYFAAPELLNAQPYMGPEVDIWSFGVVLYVLVCGKVPFDDQLMPALHAKIKRGHVEYPNSLSVECRQLLSRLLVVQPTRRATMGEVLRHPWMCKGYDSAIDSFVPHREPLVTVDQIDDKILLEIEQYIGFGFGTAHEMRQYMIAIMTSDWYRSWIQERYLPLLPKDYAQNLKSQRLGSPGQSASSLPDNLGKSAAATWSLDSAFADSVEAKPKPTSSKANNRLSASLIGEAIRKRTTFWKRSSLMAPLESSTNSQSMAGNGGGSNGGKFWLLGGRGNRNSMHGKDNPIFVENVNAEDSMRGLKALGLGGRRPISTPPGTLRDPNTGMVMISTKTGKLAPPEIDYINVQKEYQDLLATDPLLGIYYLVKERRERERHRLGMALDELQSPSSIVGGPSQTPQEAPVRSETTFGPNITQYSKAPPTPFTPPSVVTSDGVVPSIKAQSPDSVPTKKLNNKPSVPLQSIMTPIVEEPIENAKDGVIPVSPKSTTTDRSMNDTSPENNINNTPPRMNSKDTNMNGQSTGLSKQSQVSVDQSHAANADTSKRSESFDTSGDKENTTSNNNHGVSPKSKAKSGSAKKKNILKRFSFMAFEKLHLGHMSGLSGKSQQDVESGNRAGDGTQCPDGHQVEKENASHIKHDSNDADNNSIANDDPRAQEIDAVNGVDEENSAKLSLDATGTTQEGSPVILSTPNRRASVVNSQIVTLTREPLTPPPTSHDDQREEQGAKPGTEAKAAESEIQTAKQPGPQINGNTENKTEILEDKEEKTSRPFIKDESTLADSTQPLPKSKDGGPIQQINATSHITQSAVHPRVSSLSLKESNKSLMSRRTPSMKGRPIERDRSVIEDDGVSSLFSNTDIDDLEIMTNPSTMADTQFNDGSRQEGLGLLADHRRRQRKGSVGHRHGSHMVRGTTSVVSQINSTREGRTIISDRSSQKVLPNVPPKRHSESSSRVPLSMILGDSRNNPRTVTTSRYAEVPSSGENVKPSAKTKKGFRHSLNLSSGAFSPLNIANAVKNKRFSFHASTNNHNDTGNVHSHEGQLLKNRPSLEQSATHINKASHALNVPSPISEKDDPHTNDNNAEVSTDAKMNTRFTKGTEKDHVDNTTGSKSLSNRLSMQIKKLDPRNIKRASIILPRAIKEDGHDVEQNTEQVPESSQDNQEADDAANIKGNDEDSTNPTSENKQEPEKRPENNASKVAIENTDGKKEPLKPALKHSREQSTSKPKSALRKISFISRDKKTKVGTSSQQGSTPNNRADHNIKPVFLKGLFSVATTSSKSPAEIRDEVISVLGKLKVSYREGKGYIDCAIMTTGNTGSINLQDMGNEQDNGKDSTQRRNIKPWRSISRKARGLSHNASIIRTPSKLNIMQSRGPGDSKNENSEPRLVEGQNAPNRTRSLLEHSKMPYIFDTKNGTANNQATSPGTHNTSQDTQDIGKDLPQEPANNDDVELSNKNINGSKTLSQEPTEAGPSSMPVMAKKELTNLRFCISIVKVRWLGLHGIQFRHIAGPTWQYKNMCSQILDKVKL</sequence>
<feature type="region of interest" description="Disordered" evidence="12">
    <location>
        <begin position="1531"/>
        <end position="1651"/>
    </location>
</feature>
<dbReference type="GO" id="GO:0000226">
    <property type="term" value="P:microtubule cytoskeleton organization"/>
    <property type="evidence" value="ECO:0007669"/>
    <property type="project" value="TreeGrafter"/>
</dbReference>
<keyword evidence="6 15" id="KW-0418">Kinase</keyword>
<dbReference type="EC" id="2.7.11.1" evidence="2"/>
<feature type="domain" description="Protein kinase" evidence="13">
    <location>
        <begin position="158"/>
        <end position="486"/>
    </location>
</feature>
<dbReference type="Pfam" id="PF00069">
    <property type="entry name" value="Pkinase"/>
    <property type="match status" value="1"/>
</dbReference>
<evidence type="ECO:0000256" key="3">
    <source>
        <dbReference type="ARBA" id="ARBA00022527"/>
    </source>
</evidence>
<feature type="compositionally biased region" description="Basic and acidic residues" evidence="12">
    <location>
        <begin position="1766"/>
        <end position="1777"/>
    </location>
</feature>
<feature type="compositionally biased region" description="Basic and acidic residues" evidence="12">
    <location>
        <begin position="1020"/>
        <end position="1035"/>
    </location>
</feature>
<feature type="compositionally biased region" description="Polar residues" evidence="12">
    <location>
        <begin position="118"/>
        <end position="132"/>
    </location>
</feature>